<dbReference type="InterPro" id="IPR011611">
    <property type="entry name" value="PfkB_dom"/>
</dbReference>
<feature type="domain" description="Carbohydrate kinase PfkB" evidence="1">
    <location>
        <begin position="26"/>
        <end position="298"/>
    </location>
</feature>
<dbReference type="EMBL" id="UINC01140124">
    <property type="protein sequence ID" value="SVD27087.1"/>
    <property type="molecule type" value="Genomic_DNA"/>
</dbReference>
<dbReference type="GO" id="GO:0033786">
    <property type="term" value="F:heptose-1-phosphate adenylyltransferase activity"/>
    <property type="evidence" value="ECO:0007669"/>
    <property type="project" value="TreeGrafter"/>
</dbReference>
<dbReference type="GO" id="GO:0005829">
    <property type="term" value="C:cytosol"/>
    <property type="evidence" value="ECO:0007669"/>
    <property type="project" value="TreeGrafter"/>
</dbReference>
<dbReference type="Pfam" id="PF00294">
    <property type="entry name" value="PfkB"/>
    <property type="match status" value="1"/>
</dbReference>
<feature type="non-terminal residue" evidence="2">
    <location>
        <position position="1"/>
    </location>
</feature>
<reference evidence="2" key="1">
    <citation type="submission" date="2018-05" db="EMBL/GenBank/DDBJ databases">
        <authorList>
            <person name="Lanie J.A."/>
            <person name="Ng W.-L."/>
            <person name="Kazmierczak K.M."/>
            <person name="Andrzejewski T.M."/>
            <person name="Davidsen T.M."/>
            <person name="Wayne K.J."/>
            <person name="Tettelin H."/>
            <person name="Glass J.I."/>
            <person name="Rusch D."/>
            <person name="Podicherti R."/>
            <person name="Tsui H.-C.T."/>
            <person name="Winkler M.E."/>
        </authorList>
    </citation>
    <scope>NUCLEOTIDE SEQUENCE</scope>
</reference>
<name>A0A382TZG0_9ZZZZ</name>
<dbReference type="Gene3D" id="3.40.1190.20">
    <property type="match status" value="1"/>
</dbReference>
<accession>A0A382TZG0</accession>
<dbReference type="SUPFAM" id="SSF53613">
    <property type="entry name" value="Ribokinase-like"/>
    <property type="match status" value="1"/>
</dbReference>
<organism evidence="2">
    <name type="scientific">marine metagenome</name>
    <dbReference type="NCBI Taxonomy" id="408172"/>
    <lineage>
        <taxon>unclassified sequences</taxon>
        <taxon>metagenomes</taxon>
        <taxon>ecological metagenomes</taxon>
    </lineage>
</organism>
<dbReference type="PANTHER" id="PTHR46969">
    <property type="entry name" value="BIFUNCTIONAL PROTEIN HLDE"/>
    <property type="match status" value="1"/>
</dbReference>
<dbReference type="AlphaFoldDB" id="A0A382TZG0"/>
<feature type="non-terminal residue" evidence="2">
    <location>
        <position position="298"/>
    </location>
</feature>
<sequence>EEITSRYADLRIAVVGDYSCDRYLEIDPSREEVSIETGLPVYNVTKVRAQPGASGTVLNNLVALGIKEIWPIGFCGDDGEGFELQRALKKLPGVQMDYFFESDQQCTFTYCKPLVMDSGKPPRELNRLDSKNWNPTPKVLQEKLAAAVRALASEVDAMIVLDQVDEPESGVVTQILLAAIDEIKSQTLVIGDSRRGLKNWPHIIYKMNADELARFAQGEPKTAASVLARKTGQPVFVSMAEEGILCAAPSGEVTHSPALPVRGEIDIVGAGDAVTANLAATLATEAELPEVLELANRA</sequence>
<proteinExistence type="predicted"/>
<dbReference type="PANTHER" id="PTHR46969:SF1">
    <property type="entry name" value="BIFUNCTIONAL PROTEIN HLDE"/>
    <property type="match status" value="1"/>
</dbReference>
<dbReference type="InterPro" id="IPR029056">
    <property type="entry name" value="Ribokinase-like"/>
</dbReference>
<dbReference type="GO" id="GO:0033785">
    <property type="term" value="F:heptose 7-phosphate kinase activity"/>
    <property type="evidence" value="ECO:0007669"/>
    <property type="project" value="TreeGrafter"/>
</dbReference>
<protein>
    <recommendedName>
        <fullName evidence="1">Carbohydrate kinase PfkB domain-containing protein</fullName>
    </recommendedName>
</protein>
<evidence type="ECO:0000259" key="1">
    <source>
        <dbReference type="Pfam" id="PF00294"/>
    </source>
</evidence>
<evidence type="ECO:0000313" key="2">
    <source>
        <dbReference type="EMBL" id="SVD27087.1"/>
    </source>
</evidence>
<gene>
    <name evidence="2" type="ORF">METZ01_LOCUS379941</name>
</gene>